<dbReference type="PANTHER" id="PTHR30126">
    <property type="entry name" value="HTH-TYPE TRANSCRIPTIONAL REGULATOR"/>
    <property type="match status" value="1"/>
</dbReference>
<keyword evidence="4" id="KW-0804">Transcription</keyword>
<evidence type="ECO:0000256" key="4">
    <source>
        <dbReference type="ARBA" id="ARBA00023163"/>
    </source>
</evidence>
<dbReference type="EMBL" id="JADGMQ010000021">
    <property type="protein sequence ID" value="MBI1622702.1"/>
    <property type="molecule type" value="Genomic_DNA"/>
</dbReference>
<dbReference type="PRINTS" id="PR00039">
    <property type="entry name" value="HTHLYSR"/>
</dbReference>
<evidence type="ECO:0000256" key="2">
    <source>
        <dbReference type="ARBA" id="ARBA00023015"/>
    </source>
</evidence>
<dbReference type="Pfam" id="PF00126">
    <property type="entry name" value="HTH_1"/>
    <property type="match status" value="1"/>
</dbReference>
<dbReference type="PROSITE" id="PS50931">
    <property type="entry name" value="HTH_LYSR"/>
    <property type="match status" value="2"/>
</dbReference>
<dbReference type="InterPro" id="IPR005119">
    <property type="entry name" value="LysR_subst-bd"/>
</dbReference>
<keyword evidence="7" id="KW-1185">Reference proteome</keyword>
<reference evidence="6 7" key="1">
    <citation type="submission" date="2020-10" db="EMBL/GenBank/DDBJ databases">
        <title>Aquamicrobium zhengzhouensis sp. nov., a exopolysaccharide producing bacterium isolated from farmland soil.</title>
        <authorList>
            <person name="Wang X."/>
        </authorList>
    </citation>
    <scope>NUCLEOTIDE SEQUENCE [LARGE SCALE GENOMIC DNA]</scope>
    <source>
        <strain evidence="7">cd-1</strain>
    </source>
</reference>
<dbReference type="InterPro" id="IPR036390">
    <property type="entry name" value="WH_DNA-bd_sf"/>
</dbReference>
<dbReference type="PANTHER" id="PTHR30126:SF97">
    <property type="entry name" value="HTH-TYPE TRANSCRIPTIONAL REGULATOR ABGR"/>
    <property type="match status" value="1"/>
</dbReference>
<keyword evidence="2" id="KW-0805">Transcription regulation</keyword>
<evidence type="ECO:0000256" key="1">
    <source>
        <dbReference type="ARBA" id="ARBA00009437"/>
    </source>
</evidence>
<dbReference type="Proteomes" id="UP000601789">
    <property type="component" value="Unassembled WGS sequence"/>
</dbReference>
<protein>
    <submittedName>
        <fullName evidence="6">LysR family transcriptional regulator</fullName>
    </submittedName>
</protein>
<evidence type="ECO:0000259" key="5">
    <source>
        <dbReference type="PROSITE" id="PS50931"/>
    </source>
</evidence>
<dbReference type="SUPFAM" id="SSF53850">
    <property type="entry name" value="Periplasmic binding protein-like II"/>
    <property type="match status" value="1"/>
</dbReference>
<dbReference type="Gene3D" id="3.40.190.10">
    <property type="entry name" value="Periplasmic binding protein-like II"/>
    <property type="match status" value="2"/>
</dbReference>
<name>A0ABS0SHB8_9HYPH</name>
<proteinExistence type="inferred from homology"/>
<dbReference type="Pfam" id="PF03466">
    <property type="entry name" value="LysR_substrate"/>
    <property type="match status" value="1"/>
</dbReference>
<accession>A0ABS0SHB8</accession>
<sequence length="412" mass="45377">MKRPASFPNLRHLRMFVAACELGSLNAASKELNVAQPAISQALMRLEEHYQASLLLRRTGGSQPTEEGKILWRRCTRFFRLLQRGIVRASERSVAPNLTQSNTILARLTAAQIFAHISVSHYGSLLLAAKADNISVSALHRAIRDIEGNLGYELYSKTPQGLAVNRTGTELARQFRLALRELVTAEEELKASDGSLKGRTLIAALPMVRSTILGKAIARTQKQAPELDFVVLEGIYDTMLKALRSGEADMLIGAIRNPAPTSDVVETFLFTDPYSIIARKGHPLDGKDVTIDDLAACEWVAQQEGTPIRNALNSLFAGRAKGPRVRIEAPSTLLTRSVLLESDAVAILSVRQVALEVRVGLLTPLRFQAPIGGRAIGITMRNDWLPSSTQLFFLKNFYEVLMEEIEGFQPPK</sequence>
<keyword evidence="3" id="KW-0238">DNA-binding</keyword>
<evidence type="ECO:0000313" key="6">
    <source>
        <dbReference type="EMBL" id="MBI1622702.1"/>
    </source>
</evidence>
<comment type="similarity">
    <text evidence="1">Belongs to the LysR transcriptional regulatory family.</text>
</comment>
<organism evidence="6 7">
    <name type="scientific">Aquamicrobium zhengzhouense</name>
    <dbReference type="NCBI Taxonomy" id="2781738"/>
    <lineage>
        <taxon>Bacteria</taxon>
        <taxon>Pseudomonadati</taxon>
        <taxon>Pseudomonadota</taxon>
        <taxon>Alphaproteobacteria</taxon>
        <taxon>Hyphomicrobiales</taxon>
        <taxon>Phyllobacteriaceae</taxon>
        <taxon>Aquamicrobium</taxon>
    </lineage>
</organism>
<gene>
    <name evidence="6" type="ORF">IOD40_18765</name>
</gene>
<dbReference type="InterPro" id="IPR036388">
    <property type="entry name" value="WH-like_DNA-bd_sf"/>
</dbReference>
<dbReference type="RefSeq" id="WP_198478238.1">
    <property type="nucleotide sequence ID" value="NZ_JADGMQ010000021.1"/>
</dbReference>
<dbReference type="InterPro" id="IPR000847">
    <property type="entry name" value="LysR_HTH_N"/>
</dbReference>
<feature type="domain" description="HTH lysR-type" evidence="5">
    <location>
        <begin position="8"/>
        <end position="65"/>
    </location>
</feature>
<dbReference type="SUPFAM" id="SSF46785">
    <property type="entry name" value="Winged helix' DNA-binding domain"/>
    <property type="match status" value="2"/>
</dbReference>
<evidence type="ECO:0000256" key="3">
    <source>
        <dbReference type="ARBA" id="ARBA00023125"/>
    </source>
</evidence>
<evidence type="ECO:0000313" key="7">
    <source>
        <dbReference type="Proteomes" id="UP000601789"/>
    </source>
</evidence>
<dbReference type="Gene3D" id="1.10.10.10">
    <property type="entry name" value="Winged helix-like DNA-binding domain superfamily/Winged helix DNA-binding domain"/>
    <property type="match status" value="2"/>
</dbReference>
<comment type="caution">
    <text evidence="6">The sequence shown here is derived from an EMBL/GenBank/DDBJ whole genome shotgun (WGS) entry which is preliminary data.</text>
</comment>
<feature type="domain" description="HTH lysR-type" evidence="5">
    <location>
        <begin position="119"/>
        <end position="165"/>
    </location>
</feature>